<feature type="transmembrane region" description="Helical" evidence="1">
    <location>
        <begin position="30"/>
        <end position="52"/>
    </location>
</feature>
<dbReference type="Pfam" id="PF04403">
    <property type="entry name" value="PqiA"/>
    <property type="match status" value="1"/>
</dbReference>
<dbReference type="AlphaFoldDB" id="A0A939DTF4"/>
<dbReference type="EMBL" id="JAFKCV010000090">
    <property type="protein sequence ID" value="MBN7827845.1"/>
    <property type="molecule type" value="Genomic_DNA"/>
</dbReference>
<keyword evidence="3" id="KW-1185">Reference proteome</keyword>
<accession>A0A939DTF4</accession>
<gene>
    <name evidence="2" type="ORF">J0A66_21680</name>
</gene>
<feature type="transmembrane region" description="Helical" evidence="1">
    <location>
        <begin position="72"/>
        <end position="102"/>
    </location>
</feature>
<dbReference type="Proteomes" id="UP000664654">
    <property type="component" value="Unassembled WGS sequence"/>
</dbReference>
<keyword evidence="1" id="KW-0472">Membrane</keyword>
<keyword evidence="1" id="KW-0812">Transmembrane</keyword>
<name>A0A939DTF4_9ALTE</name>
<dbReference type="InterPro" id="IPR007498">
    <property type="entry name" value="PqiA-like"/>
</dbReference>
<proteinExistence type="predicted"/>
<evidence type="ECO:0000256" key="1">
    <source>
        <dbReference type="SAM" id="Phobius"/>
    </source>
</evidence>
<dbReference type="RefSeq" id="WP_206575934.1">
    <property type="nucleotide sequence ID" value="NZ_JAFKCV010000090.1"/>
</dbReference>
<comment type="caution">
    <text evidence="2">The sequence shown here is derived from an EMBL/GenBank/DDBJ whole genome shotgun (WGS) entry which is preliminary data.</text>
</comment>
<evidence type="ECO:0000313" key="3">
    <source>
        <dbReference type="Proteomes" id="UP000664654"/>
    </source>
</evidence>
<protein>
    <submittedName>
        <fullName evidence="2">Paraquat-inducible protein A</fullName>
    </submittedName>
</protein>
<keyword evidence="1" id="KW-1133">Transmembrane helix</keyword>
<reference evidence="2" key="1">
    <citation type="submission" date="2021-03" db="EMBL/GenBank/DDBJ databases">
        <title>novel species isolated from a fishpond in China.</title>
        <authorList>
            <person name="Lu H."/>
            <person name="Cai Z."/>
        </authorList>
    </citation>
    <scope>NUCLEOTIDE SEQUENCE</scope>
    <source>
        <strain evidence="2">JCM 30855</strain>
    </source>
</reference>
<organism evidence="2 3">
    <name type="scientific">Bowmanella dokdonensis</name>
    <dbReference type="NCBI Taxonomy" id="751969"/>
    <lineage>
        <taxon>Bacteria</taxon>
        <taxon>Pseudomonadati</taxon>
        <taxon>Pseudomonadota</taxon>
        <taxon>Gammaproteobacteria</taxon>
        <taxon>Alteromonadales</taxon>
        <taxon>Alteromonadaceae</taxon>
        <taxon>Bowmanella</taxon>
    </lineage>
</organism>
<sequence length="129" mass="14286">MPQLAGKGKAHCPRCDHGLLTVTHSPTQQVWAYGVACLVCLLLSLLFPFMSFNAQGLTQEISLLDTAFGMHVFQHSFLSVLLVLSVVVLPVVYVFSLMALYLAARLKPAGVSVALYRRLCRFLSHIQPW</sequence>
<feature type="non-terminal residue" evidence="2">
    <location>
        <position position="129"/>
    </location>
</feature>
<evidence type="ECO:0000313" key="2">
    <source>
        <dbReference type="EMBL" id="MBN7827845.1"/>
    </source>
</evidence>